<dbReference type="Proteomes" id="UP000003162">
    <property type="component" value="Unassembled WGS sequence"/>
</dbReference>
<reference evidence="3 4" key="1">
    <citation type="submission" date="2007-09" db="EMBL/GenBank/DDBJ databases">
        <title>Draft genome sequence of Peptostreptococcus micros (ATCC 33270).</title>
        <authorList>
            <person name="Sudarsanam P."/>
            <person name="Ley R."/>
            <person name="Guruge J."/>
            <person name="Turnbaugh P.J."/>
            <person name="Mahowald M."/>
            <person name="Liep D."/>
            <person name="Gordon J."/>
        </authorList>
    </citation>
    <scope>NUCLEOTIDE SEQUENCE [LARGE SCALE GENOMIC DNA]</scope>
    <source>
        <strain evidence="3 4">ATCC 33270</strain>
    </source>
</reference>
<dbReference type="EMBL" id="ABEE02000017">
    <property type="protein sequence ID" value="EDP23769.1"/>
    <property type="molecule type" value="Genomic_DNA"/>
</dbReference>
<dbReference type="eggNOG" id="COG1307">
    <property type="taxonomic scope" value="Bacteria"/>
</dbReference>
<evidence type="ECO:0000256" key="2">
    <source>
        <dbReference type="ARBA" id="ARBA00023121"/>
    </source>
</evidence>
<dbReference type="AlphaFoldDB" id="A8SN75"/>
<evidence type="ECO:0000256" key="1">
    <source>
        <dbReference type="ARBA" id="ARBA00003238"/>
    </source>
</evidence>
<accession>A8SN75</accession>
<dbReference type="PROSITE" id="PS51482">
    <property type="entry name" value="DEGV"/>
    <property type="match status" value="1"/>
</dbReference>
<gene>
    <name evidence="3" type="ORF">PEPMIC_01575</name>
</gene>
<dbReference type="Pfam" id="PF02645">
    <property type="entry name" value="DegV"/>
    <property type="match status" value="1"/>
</dbReference>
<reference evidence="3 4" key="2">
    <citation type="submission" date="2007-09" db="EMBL/GenBank/DDBJ databases">
        <authorList>
            <person name="Fulton L."/>
            <person name="Clifton S."/>
            <person name="Fulton B."/>
            <person name="Xu J."/>
            <person name="Minx P."/>
            <person name="Pepin K.H."/>
            <person name="Johnson M."/>
            <person name="Thiruvilangam P."/>
            <person name="Bhonagiri V."/>
            <person name="Nash W.E."/>
            <person name="Mardis E.R."/>
            <person name="Wilson R.K."/>
        </authorList>
    </citation>
    <scope>NUCLEOTIDE SEQUENCE [LARGE SCALE GENOMIC DNA]</scope>
    <source>
        <strain evidence="3 4">ATCC 33270</strain>
    </source>
</reference>
<organism evidence="3 4">
    <name type="scientific">Parvimonas micra ATCC 33270</name>
    <dbReference type="NCBI Taxonomy" id="411465"/>
    <lineage>
        <taxon>Bacteria</taxon>
        <taxon>Bacillati</taxon>
        <taxon>Bacillota</taxon>
        <taxon>Tissierellia</taxon>
        <taxon>Tissierellales</taxon>
        <taxon>Peptoniphilaceae</taxon>
        <taxon>Parvimonas</taxon>
    </lineage>
</organism>
<dbReference type="GO" id="GO:0008289">
    <property type="term" value="F:lipid binding"/>
    <property type="evidence" value="ECO:0007669"/>
    <property type="project" value="UniProtKB-KW"/>
</dbReference>
<protein>
    <submittedName>
        <fullName evidence="3">EDD domain protein, DegV family</fullName>
    </submittedName>
</protein>
<dbReference type="SUPFAM" id="SSF82549">
    <property type="entry name" value="DAK1/DegV-like"/>
    <property type="match status" value="1"/>
</dbReference>
<name>A8SN75_9FIRM</name>
<dbReference type="InterPro" id="IPR043168">
    <property type="entry name" value="DegV_C"/>
</dbReference>
<sequence>MEVNMIKLFSDMGADIPVEIAKKYKIRIFNMVVTDGENEYILNYDIDKYKLFENMAKGINYKTSQVSYKDFYDTFKEEILAGNEIIYISLSSGLSGTFNTANMVKNDLLDEFSNAKIHVIDSLGASFGYGILVIKIAKMIEENESIEEILKYIDFYKKHINYIFTVDDLTYLYRGGRLNKAKFIIGNLLNICPILDVSKDEGKLNFFDKVRGHKAFKKKLVDIISNRSNVLDKQTLVIFHGDCEDKANELKELLMSEFNNDDILISGVDAVIGCHTGPTVLAMVYLDELYGKYDKFEI</sequence>
<dbReference type="PANTHER" id="PTHR33434">
    <property type="entry name" value="DEGV DOMAIN-CONTAINING PROTEIN DR_1986-RELATED"/>
    <property type="match status" value="1"/>
</dbReference>
<dbReference type="HOGENOM" id="CLU_048251_4_1_9"/>
<comment type="function">
    <text evidence="1">May bind long-chain fatty acids, such as palmitate, and may play a role in lipid transport or fatty acid metabolism.</text>
</comment>
<evidence type="ECO:0000313" key="4">
    <source>
        <dbReference type="Proteomes" id="UP000003162"/>
    </source>
</evidence>
<comment type="caution">
    <text evidence="3">The sequence shown here is derived from an EMBL/GenBank/DDBJ whole genome shotgun (WGS) entry which is preliminary data.</text>
</comment>
<keyword evidence="2" id="KW-0446">Lipid-binding</keyword>
<dbReference type="PANTHER" id="PTHR33434:SF3">
    <property type="entry name" value="DEGV DOMAIN-CONTAINING PROTEIN YITS"/>
    <property type="match status" value="1"/>
</dbReference>
<dbReference type="Gene3D" id="3.40.50.10170">
    <property type="match status" value="1"/>
</dbReference>
<dbReference type="InterPro" id="IPR050270">
    <property type="entry name" value="DegV_domain_contain"/>
</dbReference>
<dbReference type="NCBIfam" id="TIGR00762">
    <property type="entry name" value="DegV"/>
    <property type="match status" value="1"/>
</dbReference>
<dbReference type="InterPro" id="IPR003797">
    <property type="entry name" value="DegV"/>
</dbReference>
<evidence type="ECO:0000313" key="3">
    <source>
        <dbReference type="EMBL" id="EDP23769.1"/>
    </source>
</evidence>
<proteinExistence type="predicted"/>
<dbReference type="Gene3D" id="3.30.1180.10">
    <property type="match status" value="1"/>
</dbReference>